<dbReference type="EMBL" id="CP019239">
    <property type="protein sequence ID" value="APW43595.1"/>
    <property type="molecule type" value="Genomic_DNA"/>
</dbReference>
<dbReference type="GO" id="GO:0003677">
    <property type="term" value="F:DNA binding"/>
    <property type="evidence" value="ECO:0007669"/>
    <property type="project" value="InterPro"/>
</dbReference>
<dbReference type="AlphaFoldDB" id="A0A1P8KCA9"/>
<dbReference type="CDD" id="cd00093">
    <property type="entry name" value="HTH_XRE"/>
    <property type="match status" value="1"/>
</dbReference>
<dbReference type="STRING" id="1484693.RS694_14345"/>
<keyword evidence="3" id="KW-1185">Reference proteome</keyword>
<evidence type="ECO:0000313" key="2">
    <source>
        <dbReference type="EMBL" id="APW43595.1"/>
    </source>
</evidence>
<reference evidence="2 3" key="1">
    <citation type="submission" date="2017-01" db="EMBL/GenBank/DDBJ databases">
        <authorList>
            <person name="Mah S.A."/>
            <person name="Swanson W.J."/>
            <person name="Moy G.W."/>
            <person name="Vacquier V.D."/>
        </authorList>
    </citation>
    <scope>NUCLEOTIDE SEQUENCE [LARGE SCALE GENOMIC DNA]</scope>
    <source>
        <strain evidence="2 3">DSM 22694</strain>
    </source>
</reference>
<dbReference type="Pfam" id="PF13560">
    <property type="entry name" value="HTH_31"/>
    <property type="match status" value="1"/>
</dbReference>
<dbReference type="RefSeq" id="WP_029709055.1">
    <property type="nucleotide sequence ID" value="NZ_CP019239.1"/>
</dbReference>
<accession>A0A1P8KCA9</accession>
<name>A0A1P8KCA9_9BURK</name>
<dbReference type="InterPro" id="IPR010982">
    <property type="entry name" value="Lambda_DNA-bd_dom_sf"/>
</dbReference>
<feature type="domain" description="HTH cro/C1-type" evidence="1">
    <location>
        <begin position="23"/>
        <end position="77"/>
    </location>
</feature>
<proteinExistence type="predicted"/>
<dbReference type="eggNOG" id="ENOG5032UW3">
    <property type="taxonomic scope" value="Bacteria"/>
</dbReference>
<dbReference type="Proteomes" id="UP000186110">
    <property type="component" value="Chromosome"/>
</dbReference>
<dbReference type="KEGG" id="rsb:RS694_14345"/>
<sequence length="166" mass="17518">MSSNSPAINETGTAQLQALGAQIRSQRKALRLSATVTAEAAGLSRVTLHRIEKGEPSVTMGAWCGVMAALGMALQAHSGAQANTAGQAPDRAGWIPARVALADYPQLRALAWQVHGTDTLTPIEALDIYERNARHLDLQAMSVDEQALLQALRLALSRNPGSSDAV</sequence>
<gene>
    <name evidence="2" type="ORF">RS694_14345</name>
</gene>
<evidence type="ECO:0000313" key="3">
    <source>
        <dbReference type="Proteomes" id="UP000186110"/>
    </source>
</evidence>
<protein>
    <submittedName>
        <fullName evidence="2">Transcriptional regulator</fullName>
    </submittedName>
</protein>
<organism evidence="2 3">
    <name type="scientific">Rhodoferax saidenbachensis</name>
    <dbReference type="NCBI Taxonomy" id="1484693"/>
    <lineage>
        <taxon>Bacteria</taxon>
        <taxon>Pseudomonadati</taxon>
        <taxon>Pseudomonadota</taxon>
        <taxon>Betaproteobacteria</taxon>
        <taxon>Burkholderiales</taxon>
        <taxon>Comamonadaceae</taxon>
        <taxon>Rhodoferax</taxon>
    </lineage>
</organism>
<dbReference type="SUPFAM" id="SSF47413">
    <property type="entry name" value="lambda repressor-like DNA-binding domains"/>
    <property type="match status" value="1"/>
</dbReference>
<dbReference type="Gene3D" id="1.10.260.40">
    <property type="entry name" value="lambda repressor-like DNA-binding domains"/>
    <property type="match status" value="1"/>
</dbReference>
<dbReference type="PROSITE" id="PS50943">
    <property type="entry name" value="HTH_CROC1"/>
    <property type="match status" value="1"/>
</dbReference>
<evidence type="ECO:0000259" key="1">
    <source>
        <dbReference type="PROSITE" id="PS50943"/>
    </source>
</evidence>
<dbReference type="InterPro" id="IPR001387">
    <property type="entry name" value="Cro/C1-type_HTH"/>
</dbReference>